<evidence type="ECO:0000313" key="1">
    <source>
        <dbReference type="EMBL" id="KAK7447097.1"/>
    </source>
</evidence>
<comment type="caution">
    <text evidence="1">The sequence shown here is derived from an EMBL/GenBank/DDBJ whole genome shotgun (WGS) entry which is preliminary data.</text>
</comment>
<evidence type="ECO:0000313" key="2">
    <source>
        <dbReference type="Proteomes" id="UP001498398"/>
    </source>
</evidence>
<proteinExistence type="predicted"/>
<dbReference type="EMBL" id="JBANRG010000042">
    <property type="protein sequence ID" value="KAK7447097.1"/>
    <property type="molecule type" value="Genomic_DNA"/>
</dbReference>
<gene>
    <name evidence="1" type="ORF">VKT23_014310</name>
</gene>
<accession>A0ABR1J1F3</accession>
<keyword evidence="2" id="KW-1185">Reference proteome</keyword>
<sequence>MSLAWLRGDQYTKTYPGLEELSGVVHVPPKVLSDFLKRHPKLKKVKGLVITDWVTQTPWGKELQAALQPNTLICSQDIEQQIVHTQKDEWHLLNVSLQLKVTKASDIVDIMSKLVLPHVWNLSLDFDASAVTDEDLDTVPLDKLVPKNCPNLDSFRLPEVVFRCISKRWYPNQLAESLDTGNSALQSEEGDVAHIKDLQPFCENISVILSKSLRKLKYVYLDIPWVDVGKYSLYSQKLRGSREAYQVNPGRVGPRVEVLRLKIWRSLHGEIWSDFKFYGNY</sequence>
<organism evidence="1 2">
    <name type="scientific">Marasmiellus scandens</name>
    <dbReference type="NCBI Taxonomy" id="2682957"/>
    <lineage>
        <taxon>Eukaryota</taxon>
        <taxon>Fungi</taxon>
        <taxon>Dikarya</taxon>
        <taxon>Basidiomycota</taxon>
        <taxon>Agaricomycotina</taxon>
        <taxon>Agaricomycetes</taxon>
        <taxon>Agaricomycetidae</taxon>
        <taxon>Agaricales</taxon>
        <taxon>Marasmiineae</taxon>
        <taxon>Omphalotaceae</taxon>
        <taxon>Marasmiellus</taxon>
    </lineage>
</organism>
<dbReference type="Proteomes" id="UP001498398">
    <property type="component" value="Unassembled WGS sequence"/>
</dbReference>
<reference evidence="1 2" key="1">
    <citation type="submission" date="2024-01" db="EMBL/GenBank/DDBJ databases">
        <title>A draft genome for the cacao thread blight pathogen Marasmiellus scandens.</title>
        <authorList>
            <person name="Baruah I.K."/>
            <person name="Leung J."/>
            <person name="Bukari Y."/>
            <person name="Amoako-Attah I."/>
            <person name="Meinhardt L.W."/>
            <person name="Bailey B.A."/>
            <person name="Cohen S.P."/>
        </authorList>
    </citation>
    <scope>NUCLEOTIDE SEQUENCE [LARGE SCALE GENOMIC DNA]</scope>
    <source>
        <strain evidence="1 2">GH-19</strain>
    </source>
</reference>
<name>A0ABR1J1F3_9AGAR</name>
<protein>
    <submittedName>
        <fullName evidence="1">Uncharacterized protein</fullName>
    </submittedName>
</protein>